<gene>
    <name evidence="1" type="ORF">SAMN05443545_106309</name>
</gene>
<accession>A0A1H3DJA1</accession>
<dbReference type="OrthoDB" id="7375611at2"/>
<keyword evidence="2" id="KW-1185">Reference proteome</keyword>
<proteinExistence type="predicted"/>
<reference evidence="1 2" key="1">
    <citation type="submission" date="2016-10" db="EMBL/GenBank/DDBJ databases">
        <authorList>
            <person name="de Groot N.N."/>
        </authorList>
    </citation>
    <scope>NUCLEOTIDE SEQUENCE [LARGE SCALE GENOMIC DNA]</scope>
    <source>
        <strain evidence="1 2">DSM 19219</strain>
    </source>
</reference>
<dbReference type="RefSeq" id="WP_092570537.1">
    <property type="nucleotide sequence ID" value="NZ_BMXH01000005.1"/>
</dbReference>
<protein>
    <submittedName>
        <fullName evidence="1">Transcriptional regulator, TetR family</fullName>
    </submittedName>
</protein>
<sequence length="217" mass="25706">MSMIPVHHDADAQAASLASRILDMALLMAEERGWEAVTLSDVAMRLDVPPRAVLDVYRDLDAVANAWFLRGWRAMLADKPDDFDDWPPKDRIRHCMLAWFDAMAIHRRVTIQMLRTKMHPPHMHTWVPMIFDLSRTIQWLREASRLEAPYGTRRAQCEEITLTALFLDTLRYWARDESSHQARTRRFLNRRLTYGERLMRCFGRDERKHQRQSSMAW</sequence>
<dbReference type="EMBL" id="FNNI01000006">
    <property type="protein sequence ID" value="SDX66496.1"/>
    <property type="molecule type" value="Genomic_DNA"/>
</dbReference>
<dbReference type="InterPro" id="IPR009057">
    <property type="entry name" value="Homeodomain-like_sf"/>
</dbReference>
<dbReference type="Gene3D" id="1.10.357.10">
    <property type="entry name" value="Tetracycline Repressor, domain 2"/>
    <property type="match status" value="1"/>
</dbReference>
<dbReference type="SUPFAM" id="SSF46689">
    <property type="entry name" value="Homeodomain-like"/>
    <property type="match status" value="1"/>
</dbReference>
<dbReference type="AlphaFoldDB" id="A0A1H3DJA1"/>
<evidence type="ECO:0000313" key="2">
    <source>
        <dbReference type="Proteomes" id="UP000198500"/>
    </source>
</evidence>
<name>A0A1H3DJA1_9GAMM</name>
<dbReference type="STRING" id="574349.SAMN05443545_106309"/>
<dbReference type="Proteomes" id="UP000198500">
    <property type="component" value="Unassembled WGS sequence"/>
</dbReference>
<organism evidence="1 2">
    <name type="scientific">Aidingimonas halophila</name>
    <dbReference type="NCBI Taxonomy" id="574349"/>
    <lineage>
        <taxon>Bacteria</taxon>
        <taxon>Pseudomonadati</taxon>
        <taxon>Pseudomonadota</taxon>
        <taxon>Gammaproteobacteria</taxon>
        <taxon>Oceanospirillales</taxon>
        <taxon>Halomonadaceae</taxon>
        <taxon>Aidingimonas</taxon>
    </lineage>
</organism>
<evidence type="ECO:0000313" key="1">
    <source>
        <dbReference type="EMBL" id="SDX66496.1"/>
    </source>
</evidence>